<dbReference type="InParanoid" id="A0A1B7MXP5"/>
<gene>
    <name evidence="1" type="ORF">K503DRAFT_771579</name>
</gene>
<dbReference type="AlphaFoldDB" id="A0A1B7MXP5"/>
<name>A0A1B7MXP5_9AGAM</name>
<reference evidence="1 2" key="1">
    <citation type="submission" date="2016-06" db="EMBL/GenBank/DDBJ databases">
        <title>Comparative genomics of the ectomycorrhizal sister species Rhizopogon vinicolor and Rhizopogon vesiculosus (Basidiomycota: Boletales) reveals a divergence of the mating type B locus.</title>
        <authorList>
            <consortium name="DOE Joint Genome Institute"/>
            <person name="Mujic A.B."/>
            <person name="Kuo A."/>
            <person name="Tritt A."/>
            <person name="Lipzen A."/>
            <person name="Chen C."/>
            <person name="Johnson J."/>
            <person name="Sharma A."/>
            <person name="Barry K."/>
            <person name="Grigoriev I.V."/>
            <person name="Spatafora J.W."/>
        </authorList>
    </citation>
    <scope>NUCLEOTIDE SEQUENCE [LARGE SCALE GENOMIC DNA]</scope>
    <source>
        <strain evidence="1 2">AM-OR11-026</strain>
    </source>
</reference>
<evidence type="ECO:0000313" key="1">
    <source>
        <dbReference type="EMBL" id="OAX37374.1"/>
    </source>
</evidence>
<organism evidence="1 2">
    <name type="scientific">Rhizopogon vinicolor AM-OR11-026</name>
    <dbReference type="NCBI Taxonomy" id="1314800"/>
    <lineage>
        <taxon>Eukaryota</taxon>
        <taxon>Fungi</taxon>
        <taxon>Dikarya</taxon>
        <taxon>Basidiomycota</taxon>
        <taxon>Agaricomycotina</taxon>
        <taxon>Agaricomycetes</taxon>
        <taxon>Agaricomycetidae</taxon>
        <taxon>Boletales</taxon>
        <taxon>Suillineae</taxon>
        <taxon>Rhizopogonaceae</taxon>
        <taxon>Rhizopogon</taxon>
    </lineage>
</organism>
<keyword evidence="2" id="KW-1185">Reference proteome</keyword>
<proteinExistence type="predicted"/>
<dbReference type="PANTHER" id="PTHR28207:SF1">
    <property type="entry name" value="ATP SYNTHASE SUBUNIT H, MITOCHONDRIAL"/>
    <property type="match status" value="1"/>
</dbReference>
<dbReference type="PANTHER" id="PTHR28207">
    <property type="entry name" value="ATP SYNTHASE SUBUNIT H, MITOCHONDRIAL"/>
    <property type="match status" value="1"/>
</dbReference>
<dbReference type="GO" id="GO:0046933">
    <property type="term" value="F:proton-transporting ATP synthase activity, rotational mechanism"/>
    <property type="evidence" value="ECO:0007669"/>
    <property type="project" value="TreeGrafter"/>
</dbReference>
<evidence type="ECO:0000313" key="2">
    <source>
        <dbReference type="Proteomes" id="UP000092154"/>
    </source>
</evidence>
<dbReference type="OrthoDB" id="274752at2759"/>
<dbReference type="Proteomes" id="UP000092154">
    <property type="component" value="Unassembled WGS sequence"/>
</dbReference>
<dbReference type="Pfam" id="PF10775">
    <property type="entry name" value="ATP_sub_h"/>
    <property type="match status" value="1"/>
</dbReference>
<protein>
    <submittedName>
        <fullName evidence="1">Uncharacterized protein</fullName>
    </submittedName>
</protein>
<dbReference type="STRING" id="1314800.A0A1B7MXP5"/>
<dbReference type="EMBL" id="KV448356">
    <property type="protein sequence ID" value="OAX37374.1"/>
    <property type="molecule type" value="Genomic_DNA"/>
</dbReference>
<accession>A0A1B7MXP5</accession>
<dbReference type="InterPro" id="IPR019711">
    <property type="entry name" value="ATP_synth_F0_suH"/>
</dbReference>
<sequence length="123" mass="13131">MSSMRFLRQAARSARTFSTTSVARKDLVQDIYVKELKSYKAPPPVKDAHVGAVKVFSAPAIPKPPTLPVDLAAELNAYDAAEPTKDEVEVKSSSAHAGEDVGKGADAFLGFLEADVKPAEAHH</sequence>
<dbReference type="FunCoup" id="A0A1B7MXP5">
    <property type="interactions" value="52"/>
</dbReference>